<dbReference type="STRING" id="984262.SGRA_0736"/>
<proteinExistence type="predicted"/>
<name>H6L1D4_SAPGL</name>
<gene>
    <name evidence="1" type="ordered locus">SGRA_0736</name>
</gene>
<protein>
    <submittedName>
        <fullName evidence="1">Uncharacterized protein</fullName>
    </submittedName>
</protein>
<dbReference type="AlphaFoldDB" id="H6L1D4"/>
<organism evidence="1 2">
    <name type="scientific">Saprospira grandis (strain Lewin)</name>
    <dbReference type="NCBI Taxonomy" id="984262"/>
    <lineage>
        <taxon>Bacteria</taxon>
        <taxon>Pseudomonadati</taxon>
        <taxon>Bacteroidota</taxon>
        <taxon>Saprospiria</taxon>
        <taxon>Saprospirales</taxon>
        <taxon>Saprospiraceae</taxon>
        <taxon>Saprospira</taxon>
    </lineage>
</organism>
<accession>H6L1D4</accession>
<dbReference type="EMBL" id="CP002831">
    <property type="protein sequence ID" value="AFC23475.1"/>
    <property type="molecule type" value="Genomic_DNA"/>
</dbReference>
<dbReference type="Proteomes" id="UP000007519">
    <property type="component" value="Chromosome"/>
</dbReference>
<sequence length="74" mass="8160">MKTFVFADKKVTFRALRRSFGLNIVVFSVELLGKAEKALFLGGKITKAYGKENYAHAFGAKGDGYFMEIGAGLY</sequence>
<dbReference type="KEGG" id="sgn:SGRA_0736"/>
<dbReference type="HOGENOM" id="CLU_2685734_0_0_10"/>
<evidence type="ECO:0000313" key="1">
    <source>
        <dbReference type="EMBL" id="AFC23475.1"/>
    </source>
</evidence>
<keyword evidence="2" id="KW-1185">Reference proteome</keyword>
<dbReference type="RefSeq" id="WP_014373718.1">
    <property type="nucleotide sequence ID" value="NC_016940.1"/>
</dbReference>
<evidence type="ECO:0000313" key="2">
    <source>
        <dbReference type="Proteomes" id="UP000007519"/>
    </source>
</evidence>
<reference evidence="1 2" key="1">
    <citation type="journal article" date="2012" name="Stand. Genomic Sci.">
        <title>Complete genome sequencing and analysis of Saprospira grandis str. Lewin, a predatory marine bacterium.</title>
        <authorList>
            <person name="Saw J.H."/>
            <person name="Yuryev A."/>
            <person name="Kanbe M."/>
            <person name="Hou S."/>
            <person name="Young A.G."/>
            <person name="Aizawa S."/>
            <person name="Alam M."/>
        </authorList>
    </citation>
    <scope>NUCLEOTIDE SEQUENCE [LARGE SCALE GENOMIC DNA]</scope>
    <source>
        <strain evidence="1 2">Lewin</strain>
    </source>
</reference>